<reference evidence="2" key="1">
    <citation type="submission" date="2023-06" db="EMBL/GenBank/DDBJ databases">
        <authorList>
            <consortium name="Lawrence Berkeley National Laboratory"/>
            <person name="Ahrendt S."/>
            <person name="Sahu N."/>
            <person name="Indic B."/>
            <person name="Wong-Bajracharya J."/>
            <person name="Merenyi Z."/>
            <person name="Ke H.-M."/>
            <person name="Monk M."/>
            <person name="Kocsube S."/>
            <person name="Drula E."/>
            <person name="Lipzen A."/>
            <person name="Balint B."/>
            <person name="Henrissat B."/>
            <person name="Andreopoulos B."/>
            <person name="Martin F.M."/>
            <person name="Harder C.B."/>
            <person name="Rigling D."/>
            <person name="Ford K.L."/>
            <person name="Foster G.D."/>
            <person name="Pangilinan J."/>
            <person name="Papanicolaou A."/>
            <person name="Barry K."/>
            <person name="LaButti K."/>
            <person name="Viragh M."/>
            <person name="Koriabine M."/>
            <person name="Yan M."/>
            <person name="Riley R."/>
            <person name="Champramary S."/>
            <person name="Plett K.L."/>
            <person name="Tsai I.J."/>
            <person name="Slot J."/>
            <person name="Sipos G."/>
            <person name="Plett J."/>
            <person name="Nagy L.G."/>
            <person name="Grigoriev I.V."/>
        </authorList>
    </citation>
    <scope>NUCLEOTIDE SEQUENCE</scope>
    <source>
        <strain evidence="2">FPL87.14</strain>
    </source>
</reference>
<protein>
    <submittedName>
        <fullName evidence="2">Uncharacterized protein</fullName>
    </submittedName>
</protein>
<feature type="region of interest" description="Disordered" evidence="1">
    <location>
        <begin position="134"/>
        <end position="153"/>
    </location>
</feature>
<evidence type="ECO:0000313" key="3">
    <source>
        <dbReference type="Proteomes" id="UP001175226"/>
    </source>
</evidence>
<accession>A0AA39IVS3</accession>
<comment type="caution">
    <text evidence="2">The sequence shown here is derived from an EMBL/GenBank/DDBJ whole genome shotgun (WGS) entry which is preliminary data.</text>
</comment>
<proteinExistence type="predicted"/>
<name>A0AA39IVS3_9AGAR</name>
<dbReference type="EMBL" id="JAUEPT010000138">
    <property type="protein sequence ID" value="KAK0430646.1"/>
    <property type="molecule type" value="Genomic_DNA"/>
</dbReference>
<organism evidence="2 3">
    <name type="scientific">Armillaria borealis</name>
    <dbReference type="NCBI Taxonomy" id="47425"/>
    <lineage>
        <taxon>Eukaryota</taxon>
        <taxon>Fungi</taxon>
        <taxon>Dikarya</taxon>
        <taxon>Basidiomycota</taxon>
        <taxon>Agaricomycotina</taxon>
        <taxon>Agaricomycetes</taxon>
        <taxon>Agaricomycetidae</taxon>
        <taxon>Agaricales</taxon>
        <taxon>Marasmiineae</taxon>
        <taxon>Physalacriaceae</taxon>
        <taxon>Armillaria</taxon>
    </lineage>
</organism>
<dbReference type="AlphaFoldDB" id="A0AA39IVS3"/>
<sequence length="288" mass="32676">MNPIVYHVPSIEIVLRVYTSPMSTAMMVPLDAAQWRNLFMFVGVVAEQHYLPLHEDAAVVYSDVEDVTDEVKLEKSPNSRKRALSVDCDSGNSLKRVKGSAGEVVVTSSVSKVPVRLKLAKEPDMGAEHYVAASAPGPRRTNPLPKRTQGIPESMTSIPDVDISWIPKSYRNSRSKVPDTRMHKLFLSQCSYVLPEYRENGDVKKRNQDEREAFLNDDEWVEVRGGYDVRCKGCKGDISLDPREGKYYANLWMKHRSGCPGVYTAWLERNGWSTDSDPEWFRNKKIVH</sequence>
<evidence type="ECO:0000313" key="2">
    <source>
        <dbReference type="EMBL" id="KAK0430646.1"/>
    </source>
</evidence>
<gene>
    <name evidence="2" type="ORF">EV421DRAFT_2024969</name>
</gene>
<evidence type="ECO:0000256" key="1">
    <source>
        <dbReference type="SAM" id="MobiDB-lite"/>
    </source>
</evidence>
<keyword evidence="3" id="KW-1185">Reference proteome</keyword>
<dbReference type="Proteomes" id="UP001175226">
    <property type="component" value="Unassembled WGS sequence"/>
</dbReference>